<feature type="domain" description="Diacylglycerol glucosyltransferase N-terminal" evidence="5">
    <location>
        <begin position="57"/>
        <end position="219"/>
    </location>
</feature>
<accession>A0ABW9UKK7</accession>
<dbReference type="PANTHER" id="PTHR43025:SF3">
    <property type="entry name" value="MONOGALACTOSYLDIACYLGLYCEROL SYNTHASE 1, CHLOROPLASTIC"/>
    <property type="match status" value="1"/>
</dbReference>
<comment type="similarity">
    <text evidence="1">Belongs to the glycosyltransferase 28 family.</text>
</comment>
<keyword evidence="7" id="KW-1185">Reference proteome</keyword>
<protein>
    <submittedName>
        <fullName evidence="6">Glycosyltransferase</fullName>
    </submittedName>
</protein>
<reference evidence="6 7" key="1">
    <citation type="submission" date="2019-12" db="EMBL/GenBank/DDBJ databases">
        <authorList>
            <person name="Huq M.A."/>
        </authorList>
    </citation>
    <scope>NUCLEOTIDE SEQUENCE [LARGE SCALE GENOMIC DNA]</scope>
    <source>
        <strain evidence="6 7">MAH-34</strain>
    </source>
</reference>
<evidence type="ECO:0000313" key="7">
    <source>
        <dbReference type="Proteomes" id="UP000467637"/>
    </source>
</evidence>
<evidence type="ECO:0000256" key="3">
    <source>
        <dbReference type="ARBA" id="ARBA00022679"/>
    </source>
</evidence>
<comment type="caution">
    <text evidence="6">The sequence shown here is derived from an EMBL/GenBank/DDBJ whole genome shotgun (WGS) entry which is preliminary data.</text>
</comment>
<proteinExistence type="inferred from homology"/>
<gene>
    <name evidence="6" type="ORF">GON05_36410</name>
</gene>
<feature type="domain" description="Glycosyl transferase family 1" evidence="4">
    <location>
        <begin position="230"/>
        <end position="384"/>
    </location>
</feature>
<evidence type="ECO:0000259" key="4">
    <source>
        <dbReference type="Pfam" id="PF00534"/>
    </source>
</evidence>
<name>A0ABW9UKK7_9BACL</name>
<evidence type="ECO:0000259" key="5">
    <source>
        <dbReference type="Pfam" id="PF06925"/>
    </source>
</evidence>
<dbReference type="EMBL" id="WSEM01000039">
    <property type="protein sequence ID" value="MVQ40076.1"/>
    <property type="molecule type" value="Genomic_DNA"/>
</dbReference>
<evidence type="ECO:0000256" key="1">
    <source>
        <dbReference type="ARBA" id="ARBA00006962"/>
    </source>
</evidence>
<organism evidence="6 7">
    <name type="scientific">Paenibacillus anseongense</name>
    <dbReference type="NCBI Taxonomy" id="2682845"/>
    <lineage>
        <taxon>Bacteria</taxon>
        <taxon>Bacillati</taxon>
        <taxon>Bacillota</taxon>
        <taxon>Bacilli</taxon>
        <taxon>Bacillales</taxon>
        <taxon>Paenibacillaceae</taxon>
        <taxon>Paenibacillus</taxon>
    </lineage>
</organism>
<keyword evidence="2" id="KW-0328">Glycosyltransferase</keyword>
<dbReference type="SUPFAM" id="SSF53756">
    <property type="entry name" value="UDP-Glycosyltransferase/glycogen phosphorylase"/>
    <property type="match status" value="1"/>
</dbReference>
<sequence length="413" mass="46746">MLWLKKIEIDPCNSQYIETVGTVIYIRLLKFVMKGGISTMPFNPRILILTASYGNGHIQASKALQQQFFKQGIEQVKIVNLMKEGHPWIYSITSSLISKSTKSSKLGLDYYGWSYYLTRETKETALFQKSMTYLGQKKLRELIQKERPDVVVNTFPFGAAPIVCSAMGVKNFTVLTDYALHATWLHPKVDRYYVATEDLKQQIIFKGYNKDCIEVSGIPLKQEFAAASIRAQSQSLRKKIILIMATESGVTSYLDEMLDSLLLLEDCQLVVICGHNEKLKDRLEADFAAYPGITILGFVDNVHEWMSRAMCIVTKAGGLTLTEAIALRLPVFVYKPNGGQEKENALYLSRLGVASIANKMEDFYINIEQFMRHPTKSDEMRARMASLQRHHAAAHIVNDMMMVLDNPIMSALI</sequence>
<dbReference type="InterPro" id="IPR001296">
    <property type="entry name" value="Glyco_trans_1"/>
</dbReference>
<evidence type="ECO:0000256" key="2">
    <source>
        <dbReference type="ARBA" id="ARBA00022676"/>
    </source>
</evidence>
<dbReference type="Pfam" id="PF06925">
    <property type="entry name" value="MGDG_synth"/>
    <property type="match status" value="1"/>
</dbReference>
<dbReference type="PANTHER" id="PTHR43025">
    <property type="entry name" value="MONOGALACTOSYLDIACYLGLYCEROL SYNTHASE"/>
    <property type="match status" value="1"/>
</dbReference>
<keyword evidence="3" id="KW-0808">Transferase</keyword>
<evidence type="ECO:0000313" key="6">
    <source>
        <dbReference type="EMBL" id="MVQ40076.1"/>
    </source>
</evidence>
<dbReference type="InterPro" id="IPR050519">
    <property type="entry name" value="Glycosyltransf_28_UgtP"/>
</dbReference>
<dbReference type="Pfam" id="PF00534">
    <property type="entry name" value="Glycos_transf_1"/>
    <property type="match status" value="1"/>
</dbReference>
<dbReference type="InterPro" id="IPR009695">
    <property type="entry name" value="Diacylglyc_glucosyltr_N"/>
</dbReference>
<dbReference type="Gene3D" id="3.40.50.2000">
    <property type="entry name" value="Glycogen Phosphorylase B"/>
    <property type="match status" value="1"/>
</dbReference>
<dbReference type="Proteomes" id="UP000467637">
    <property type="component" value="Unassembled WGS sequence"/>
</dbReference>